<keyword evidence="5" id="KW-1185">Reference proteome</keyword>
<sequence>MKRIIWSCVALALGVLFVVAATFALLDDKVSCGGKTMSEGDVCVRENRSGTVVAEDDINDTRTSEKVGTFIGIGFGVLIVVIGFQNLRIGLRNRKTAASQHQGNTAAPWPPQPQPNPQGPQQQQAHQQGWQHQPQPQQPSAQQYPHPDQHSWQQHGTQPQPDQQNWQHGTQQPHPDQQNWQQQPQQHGSQQ</sequence>
<feature type="chain" id="PRO_5039310141" evidence="3">
    <location>
        <begin position="21"/>
        <end position="191"/>
    </location>
</feature>
<gene>
    <name evidence="4" type="ORF">AOZ06_34590</name>
</gene>
<dbReference type="AlphaFoldDB" id="A0A0N9I182"/>
<feature type="region of interest" description="Disordered" evidence="1">
    <location>
        <begin position="95"/>
        <end position="191"/>
    </location>
</feature>
<organism evidence="4 5">
    <name type="scientific">Kibdelosporangium phytohabitans</name>
    <dbReference type="NCBI Taxonomy" id="860235"/>
    <lineage>
        <taxon>Bacteria</taxon>
        <taxon>Bacillati</taxon>
        <taxon>Actinomycetota</taxon>
        <taxon>Actinomycetes</taxon>
        <taxon>Pseudonocardiales</taxon>
        <taxon>Pseudonocardiaceae</taxon>
        <taxon>Kibdelosporangium</taxon>
    </lineage>
</organism>
<protein>
    <submittedName>
        <fullName evidence="4">Uncharacterized protein</fullName>
    </submittedName>
</protein>
<dbReference type="EMBL" id="CP012752">
    <property type="protein sequence ID" value="ALG11324.1"/>
    <property type="molecule type" value="Genomic_DNA"/>
</dbReference>
<dbReference type="STRING" id="860235.AOZ06_34590"/>
<dbReference type="OrthoDB" id="3698075at2"/>
<evidence type="ECO:0000256" key="1">
    <source>
        <dbReference type="SAM" id="MobiDB-lite"/>
    </source>
</evidence>
<keyword evidence="2" id="KW-0472">Membrane</keyword>
<feature type="compositionally biased region" description="Low complexity" evidence="1">
    <location>
        <begin position="119"/>
        <end position="146"/>
    </location>
</feature>
<evidence type="ECO:0000256" key="3">
    <source>
        <dbReference type="SAM" id="SignalP"/>
    </source>
</evidence>
<evidence type="ECO:0000313" key="5">
    <source>
        <dbReference type="Proteomes" id="UP000063699"/>
    </source>
</evidence>
<proteinExistence type="predicted"/>
<keyword evidence="3" id="KW-0732">Signal</keyword>
<name>A0A0N9I182_9PSEU</name>
<keyword evidence="2" id="KW-0812">Transmembrane</keyword>
<dbReference type="Proteomes" id="UP000063699">
    <property type="component" value="Chromosome"/>
</dbReference>
<evidence type="ECO:0000256" key="2">
    <source>
        <dbReference type="SAM" id="Phobius"/>
    </source>
</evidence>
<keyword evidence="2" id="KW-1133">Transmembrane helix</keyword>
<dbReference type="RefSeq" id="WP_054293225.1">
    <property type="nucleotide sequence ID" value="NZ_CP012752.1"/>
</dbReference>
<feature type="compositionally biased region" description="Low complexity" evidence="1">
    <location>
        <begin position="153"/>
        <end position="164"/>
    </location>
</feature>
<feature type="compositionally biased region" description="Pro residues" evidence="1">
    <location>
        <begin position="108"/>
        <end position="118"/>
    </location>
</feature>
<feature type="signal peptide" evidence="3">
    <location>
        <begin position="1"/>
        <end position="20"/>
    </location>
</feature>
<feature type="transmembrane region" description="Helical" evidence="2">
    <location>
        <begin position="67"/>
        <end position="87"/>
    </location>
</feature>
<accession>A0A0N9I182</accession>
<feature type="compositionally biased region" description="Low complexity" evidence="1">
    <location>
        <begin position="171"/>
        <end position="191"/>
    </location>
</feature>
<reference evidence="4 5" key="1">
    <citation type="submission" date="2015-07" db="EMBL/GenBank/DDBJ databases">
        <title>Genome sequencing of Kibdelosporangium phytohabitans.</title>
        <authorList>
            <person name="Qin S."/>
            <person name="Xing K."/>
        </authorList>
    </citation>
    <scope>NUCLEOTIDE SEQUENCE [LARGE SCALE GENOMIC DNA]</scope>
    <source>
        <strain evidence="4 5">KLBMP1111</strain>
    </source>
</reference>
<dbReference type="KEGG" id="kphy:AOZ06_34590"/>
<feature type="compositionally biased region" description="Polar residues" evidence="1">
    <location>
        <begin position="96"/>
        <end position="105"/>
    </location>
</feature>
<evidence type="ECO:0000313" key="4">
    <source>
        <dbReference type="EMBL" id="ALG11324.1"/>
    </source>
</evidence>